<dbReference type="CDD" id="cd00093">
    <property type="entry name" value="HTH_XRE"/>
    <property type="match status" value="1"/>
</dbReference>
<dbReference type="InterPro" id="IPR010982">
    <property type="entry name" value="Lambda_DNA-bd_dom_sf"/>
</dbReference>
<dbReference type="PROSITE" id="PS50943">
    <property type="entry name" value="HTH_CROC1"/>
    <property type="match status" value="1"/>
</dbReference>
<dbReference type="SMART" id="SM00530">
    <property type="entry name" value="HTH_XRE"/>
    <property type="match status" value="1"/>
</dbReference>
<dbReference type="Gene3D" id="1.10.260.40">
    <property type="entry name" value="lambda repressor-like DNA-binding domains"/>
    <property type="match status" value="1"/>
</dbReference>
<dbReference type="SUPFAM" id="SSF47413">
    <property type="entry name" value="lambda repressor-like DNA-binding domains"/>
    <property type="match status" value="1"/>
</dbReference>
<accession>A0A7W7P4Z4</accession>
<evidence type="ECO:0000259" key="1">
    <source>
        <dbReference type="PROSITE" id="PS50943"/>
    </source>
</evidence>
<evidence type="ECO:0000313" key="2">
    <source>
        <dbReference type="EMBL" id="MBB4867185.1"/>
    </source>
</evidence>
<comment type="caution">
    <text evidence="2">The sequence shown here is derived from an EMBL/GenBank/DDBJ whole genome shotgun (WGS) entry which is preliminary data.</text>
</comment>
<gene>
    <name evidence="2" type="ORF">HNP46_006096</name>
</gene>
<dbReference type="EMBL" id="JACHLI010000036">
    <property type="protein sequence ID" value="MBB4867185.1"/>
    <property type="molecule type" value="Genomic_DNA"/>
</dbReference>
<feature type="domain" description="HTH cro/C1-type" evidence="1">
    <location>
        <begin position="9"/>
        <end position="62"/>
    </location>
</feature>
<dbReference type="Proteomes" id="UP000566995">
    <property type="component" value="Unassembled WGS sequence"/>
</dbReference>
<proteinExistence type="predicted"/>
<reference evidence="2 3" key="1">
    <citation type="submission" date="2020-08" db="EMBL/GenBank/DDBJ databases">
        <title>Functional genomics of gut bacteria from endangered species of beetles.</title>
        <authorList>
            <person name="Carlos-Shanley C."/>
        </authorList>
    </citation>
    <scope>NUCLEOTIDE SEQUENCE [LARGE SCALE GENOMIC DNA]</scope>
    <source>
        <strain evidence="2 3">S00179</strain>
    </source>
</reference>
<name>A0A7W7P4Z4_PSENT</name>
<dbReference type="GO" id="GO:0003677">
    <property type="term" value="F:DNA binding"/>
    <property type="evidence" value="ECO:0007669"/>
    <property type="project" value="InterPro"/>
</dbReference>
<sequence length="86" mass="9570">MASKLLQKIKERRQELNIRVSHMPAHTGLGREQYSAIERGGNPTLSNLERIAEGLQAEVMLIPKELVSTVEALISNSGRMDNDTNL</sequence>
<dbReference type="RefSeq" id="WP_184596458.1">
    <property type="nucleotide sequence ID" value="NZ_JACHLI010000036.1"/>
</dbReference>
<dbReference type="AlphaFoldDB" id="A0A7W7P4Z4"/>
<protein>
    <submittedName>
        <fullName evidence="2">Transcriptional regulator with XRE-family HTH domain</fullName>
    </submittedName>
</protein>
<evidence type="ECO:0000313" key="3">
    <source>
        <dbReference type="Proteomes" id="UP000566995"/>
    </source>
</evidence>
<dbReference type="InterPro" id="IPR001387">
    <property type="entry name" value="Cro/C1-type_HTH"/>
</dbReference>
<organism evidence="2 3">
    <name type="scientific">Pseudomonas nitroreducens</name>
    <dbReference type="NCBI Taxonomy" id="46680"/>
    <lineage>
        <taxon>Bacteria</taxon>
        <taxon>Pseudomonadati</taxon>
        <taxon>Pseudomonadota</taxon>
        <taxon>Gammaproteobacteria</taxon>
        <taxon>Pseudomonadales</taxon>
        <taxon>Pseudomonadaceae</taxon>
        <taxon>Pseudomonas</taxon>
    </lineage>
</organism>
<dbReference type="Pfam" id="PF01381">
    <property type="entry name" value="HTH_3"/>
    <property type="match status" value="1"/>
</dbReference>